<dbReference type="InParanoid" id="A0A448YPY9"/>
<dbReference type="InterPro" id="IPR015943">
    <property type="entry name" value="WD40/YVTN_repeat-like_dom_sf"/>
</dbReference>
<evidence type="ECO:0000313" key="2">
    <source>
        <dbReference type="EMBL" id="VEU22999.1"/>
    </source>
</evidence>
<dbReference type="Proteomes" id="UP000290900">
    <property type="component" value="Unassembled WGS sequence"/>
</dbReference>
<protein>
    <submittedName>
        <fullName evidence="2">DEKNAAC104264</fullName>
    </submittedName>
</protein>
<feature type="region of interest" description="Disordered" evidence="1">
    <location>
        <begin position="135"/>
        <end position="188"/>
    </location>
</feature>
<evidence type="ECO:0000313" key="3">
    <source>
        <dbReference type="Proteomes" id="UP000290900"/>
    </source>
</evidence>
<sequence>MAVTIPDVVAQLEGYLSLPTTIDYSQFPPSLVNGVCDDCSVLSCGCLLSENLAKQLSVPKEHFKCPVCQNKDSRLLKPCDSVRSIAKYLLSLKATLESEDTTDSHGEQAQQQQEQPNLTFLSAFNEVFTEVNRSDYNDNNYSYKSSTGTSQHSYNSRDLLQQPQPSQPSLRDETSTSPTSNSTVSSIQYIQKQRTRSSFQASNLTKLLSASPKFEKVMTHNKNSQQQQPKETNKELIFGKNFPFFRKLYQYHIHHSKFFPKTKLFINTGISPGLTRLALLSEKKFEVFSIDPDSPEASPELLCCGKNDGEYGPSYDVHRKISKEDIVRSSNFADSAQDSLELLSNWEHISCKVTENLLVIAGTRGFLRVLDLTCDGRCLYTYQCKFPIRCIDVSPDEKFISLGVTGKDKYTLVEQAFVILLRLEIEDATVDAADSVSVNESSATTNSGVSRISSTAASLFHPVTSGSSAASLPPRRSLRLTAFPFNLPYRDPITILQFSPNSRLLTVATALESRFLTISIADPSRPALVMKSQRKLDTSLESEGITDVQFFPDNRVMTLTSVAYNSVPIVIDTNITSISGTEGIAKPKLLLKVDEVGNTIHKCCASPRGDSVAYLDRSGTVYIMMCPKMGDSDNKRIVIVTDVANSYTSRESASMRFDRSGYKLYILDRKGLLTIADFTAGTVEDHSVTRCKIIS</sequence>
<evidence type="ECO:0000256" key="1">
    <source>
        <dbReference type="SAM" id="MobiDB-lite"/>
    </source>
</evidence>
<accession>A0A448YPY9</accession>
<dbReference type="EMBL" id="CAACVR010000034">
    <property type="protein sequence ID" value="VEU22999.1"/>
    <property type="molecule type" value="Genomic_DNA"/>
</dbReference>
<organism evidence="2 3">
    <name type="scientific">Brettanomyces naardenensis</name>
    <name type="common">Yeast</name>
    <dbReference type="NCBI Taxonomy" id="13370"/>
    <lineage>
        <taxon>Eukaryota</taxon>
        <taxon>Fungi</taxon>
        <taxon>Dikarya</taxon>
        <taxon>Ascomycota</taxon>
        <taxon>Saccharomycotina</taxon>
        <taxon>Pichiomycetes</taxon>
        <taxon>Pichiales</taxon>
        <taxon>Pichiaceae</taxon>
        <taxon>Brettanomyces</taxon>
    </lineage>
</organism>
<dbReference type="SUPFAM" id="SSF50978">
    <property type="entry name" value="WD40 repeat-like"/>
    <property type="match status" value="1"/>
</dbReference>
<dbReference type="STRING" id="13370.A0A448YPY9"/>
<keyword evidence="3" id="KW-1185">Reference proteome</keyword>
<dbReference type="OrthoDB" id="5324744at2759"/>
<name>A0A448YPY9_BRENA</name>
<feature type="compositionally biased region" description="Low complexity" evidence="1">
    <location>
        <begin position="137"/>
        <end position="146"/>
    </location>
</feature>
<dbReference type="AlphaFoldDB" id="A0A448YPY9"/>
<dbReference type="Gene3D" id="2.130.10.10">
    <property type="entry name" value="YVTN repeat-like/Quinoprotein amine dehydrogenase"/>
    <property type="match status" value="1"/>
</dbReference>
<feature type="compositionally biased region" description="Low complexity" evidence="1">
    <location>
        <begin position="156"/>
        <end position="186"/>
    </location>
</feature>
<reference evidence="2 3" key="1">
    <citation type="submission" date="2018-12" db="EMBL/GenBank/DDBJ databases">
        <authorList>
            <person name="Tiukova I."/>
            <person name="Dainat J."/>
        </authorList>
    </citation>
    <scope>NUCLEOTIDE SEQUENCE [LARGE SCALE GENOMIC DNA]</scope>
</reference>
<dbReference type="InterPro" id="IPR036322">
    <property type="entry name" value="WD40_repeat_dom_sf"/>
</dbReference>
<dbReference type="FunCoup" id="A0A448YPY9">
    <property type="interactions" value="42"/>
</dbReference>
<gene>
    <name evidence="2" type="ORF">BRENAR_LOCUS3730</name>
</gene>
<proteinExistence type="predicted"/>